<protein>
    <submittedName>
        <fullName evidence="1">Type VI secretion system baseplate subunit TssK</fullName>
    </submittedName>
</protein>
<dbReference type="InterPro" id="IPR010263">
    <property type="entry name" value="T6SS_TssK"/>
</dbReference>
<organism evidence="1 2">
    <name type="scientific">Jiella mangrovi</name>
    <dbReference type="NCBI Taxonomy" id="2821407"/>
    <lineage>
        <taxon>Bacteria</taxon>
        <taxon>Pseudomonadati</taxon>
        <taxon>Pseudomonadota</taxon>
        <taxon>Alphaproteobacteria</taxon>
        <taxon>Hyphomicrobiales</taxon>
        <taxon>Aurantimonadaceae</taxon>
        <taxon>Jiella</taxon>
    </lineage>
</organism>
<dbReference type="EMBL" id="JAGJCF010000018">
    <property type="protein sequence ID" value="MBP0617642.1"/>
    <property type="molecule type" value="Genomic_DNA"/>
</dbReference>
<comment type="caution">
    <text evidence="1">The sequence shown here is derived from an EMBL/GenBank/DDBJ whole genome shotgun (WGS) entry which is preliminary data.</text>
</comment>
<dbReference type="NCBIfam" id="TIGR03353">
    <property type="entry name" value="VI_chp_4"/>
    <property type="match status" value="1"/>
</dbReference>
<reference evidence="1 2" key="1">
    <citation type="submission" date="2021-04" db="EMBL/GenBank/DDBJ databases">
        <title>Whole genome sequence of Jiella sp. KSK16Y-1.</title>
        <authorList>
            <person name="Tuo L."/>
        </authorList>
    </citation>
    <scope>NUCLEOTIDE SEQUENCE [LARGE SCALE GENOMIC DNA]</scope>
    <source>
        <strain evidence="1 2">KSK16Y-1</strain>
    </source>
</reference>
<evidence type="ECO:0000313" key="2">
    <source>
        <dbReference type="Proteomes" id="UP000678276"/>
    </source>
</evidence>
<dbReference type="PANTHER" id="PTHR35566:SF1">
    <property type="entry name" value="TYPE VI SECRETION SYSTEM BASEPLATE COMPONENT TSSK1"/>
    <property type="match status" value="1"/>
</dbReference>
<name>A0ABS4BLN7_9HYPH</name>
<evidence type="ECO:0000313" key="1">
    <source>
        <dbReference type="EMBL" id="MBP0617642.1"/>
    </source>
</evidence>
<dbReference type="RefSeq" id="WP_209596608.1">
    <property type="nucleotide sequence ID" value="NZ_JAGJCF010000018.1"/>
</dbReference>
<keyword evidence="2" id="KW-1185">Reference proteome</keyword>
<proteinExistence type="predicted"/>
<dbReference type="Pfam" id="PF05936">
    <property type="entry name" value="T6SS_VasE"/>
    <property type="match status" value="1"/>
</dbReference>
<dbReference type="Proteomes" id="UP000678276">
    <property type="component" value="Unassembled WGS sequence"/>
</dbReference>
<sequence length="443" mass="50468">MSWYSKVAWTEGLFLRQHHLQQHDRYLEKLIECRVRHLSPYPWGFAEIEIDTDLAQQSKFALRRASGIIPDGTPFDMPAVSPLPEPVEVKEDAGNLFAWLSLPAALVNGRELDMAEAGSASRYTREIETIVDSAAAMQQEEEIEVAHPRLTFDIRETQKPGFHALKIARIVEVRDRTIVFDQGFAPPVLSLSASRVVAGYGERVIGWIDNHLSTLARFAADPSASGGLQNIDYYRLQMLNRVVGGLKHLAASRYTHPVELYRELLAIAGELSTYSPERMAKSYRPYDQDDLKATFEPVLDDIQRLLNIDIGRPVRLDLVERDRNQFVAPIKNRNLFRDAAFVLEVAAARPPVTIRDKFPDLCKIGPTTRMEEIVQMHLPGIQLVHTPTPPRQIRSYSDRVYFYLDKKSRLWPEFSVAPGIGIQISADWPELRIELWAIQEGYR</sequence>
<dbReference type="PANTHER" id="PTHR35566">
    <property type="entry name" value="BLR3599 PROTEIN"/>
    <property type="match status" value="1"/>
</dbReference>
<accession>A0ABS4BLN7</accession>
<gene>
    <name evidence="1" type="primary">tssK</name>
    <name evidence="1" type="ORF">J6595_18820</name>
</gene>